<gene>
    <name evidence="3" type="ORF">IAA06_14015</name>
</gene>
<comment type="caution">
    <text evidence="3">The sequence shown here is derived from an EMBL/GenBank/DDBJ whole genome shotgun (WGS) entry which is preliminary data.</text>
</comment>
<dbReference type="InterPro" id="IPR020988">
    <property type="entry name" value="Pept_U32_collagenase"/>
</dbReference>
<organism evidence="3 4">
    <name type="scientific">Candidatus Blautia faecavium</name>
    <dbReference type="NCBI Taxonomy" id="2838487"/>
    <lineage>
        <taxon>Bacteria</taxon>
        <taxon>Bacillati</taxon>
        <taxon>Bacillota</taxon>
        <taxon>Clostridia</taxon>
        <taxon>Lachnospirales</taxon>
        <taxon>Lachnospiraceae</taxon>
        <taxon>Blautia</taxon>
    </lineage>
</organism>
<dbReference type="AlphaFoldDB" id="A0A9D2LV40"/>
<dbReference type="InterPro" id="IPR051454">
    <property type="entry name" value="RNA/ubiquinone_mod_enzymes"/>
</dbReference>
<reference evidence="3" key="2">
    <citation type="submission" date="2021-04" db="EMBL/GenBank/DDBJ databases">
        <authorList>
            <person name="Gilroy R."/>
        </authorList>
    </citation>
    <scope>NUCLEOTIDE SEQUENCE</scope>
    <source>
        <strain evidence="3">ChiSjej1B19-5720</strain>
    </source>
</reference>
<feature type="domain" description="Peptidase U32 collagenase" evidence="2">
    <location>
        <begin position="327"/>
        <end position="422"/>
    </location>
</feature>
<protein>
    <submittedName>
        <fullName evidence="3">U32 family peptidase</fullName>
    </submittedName>
</protein>
<dbReference type="Proteomes" id="UP000823842">
    <property type="component" value="Unassembled WGS sequence"/>
</dbReference>
<dbReference type="InterPro" id="IPR001539">
    <property type="entry name" value="Peptidase_U32"/>
</dbReference>
<sequence length="722" mass="81746">MNKNQIELLAPAGSYEGFEAAIGAGADAVYVGGPVFGARAYAKNFQEEELLQAIDTAHIHGKKLYLTVNTLLKNKELNGQLYEYLLPFYQEGLDAVLVQDMGVLRFIQRNFPDLPIHASTQMTVTGPAGMKFLEEQGVVRVVAARELGLSELKEMHKASPIEIEAFVHGALCYCYSGQCLMSSMFGGRSGNRGRCAQTCRLPYETSIDGRKFTGKKELCPLSLKDMCGLELLPQLLEAGVTSLKIEGRMKQPKYTSGVTSVYRKYLDRILEKGTLNYQVEEKDRKFLLDLFNRGGSCTGYLKQHNGPSMMAFANEKKSKDVPVEIRKRKEKIYGNLILFPESPVILKISGGGSSASAQGQEVQRAQKQPMDQERIRQQMNKLGNTEFEWAKLDILMEENVFLPVKALNELRRSALENLKEAIVSQYRRKASLKSLLPSWGSRKRKTSSESSFYVSCETLPQAEILAGNPAVTGMYLPFNVMERCMKNGIYKEKELYLSLPHITRGEMPAPFRRQAELWMEKGMKGFLVRDLESYAMVKEMGYGKACVTDHSLYTWNDEAAAFWKEEGVLRITLPLELNERELFHRDNSRGELLLYGRLPLMVSAQCIRKNIFQCDKKEGGAYLKDRYGKIFPAACFCRPWKTETTAEQEFCYNILYNSIPYGLQKEKEQVESLGVESFRLSFTLESPGEAEKILNEFLDVYLKGEPCPDRDFTKGHFKRGAE</sequence>
<name>A0A9D2LV40_9FIRM</name>
<dbReference type="PROSITE" id="PS01276">
    <property type="entry name" value="PEPTIDASE_U32"/>
    <property type="match status" value="1"/>
</dbReference>
<reference evidence="3" key="1">
    <citation type="journal article" date="2021" name="PeerJ">
        <title>Extensive microbial diversity within the chicken gut microbiome revealed by metagenomics and culture.</title>
        <authorList>
            <person name="Gilroy R."/>
            <person name="Ravi A."/>
            <person name="Getino M."/>
            <person name="Pursley I."/>
            <person name="Horton D.L."/>
            <person name="Alikhan N.F."/>
            <person name="Baker D."/>
            <person name="Gharbi K."/>
            <person name="Hall N."/>
            <person name="Watson M."/>
            <person name="Adriaenssens E.M."/>
            <person name="Foster-Nyarko E."/>
            <person name="Jarju S."/>
            <person name="Secka A."/>
            <person name="Antonio M."/>
            <person name="Oren A."/>
            <person name="Chaudhuri R.R."/>
            <person name="La Ragione R."/>
            <person name="Hildebrand F."/>
            <person name="Pallen M.J."/>
        </authorList>
    </citation>
    <scope>NUCLEOTIDE SEQUENCE</scope>
    <source>
        <strain evidence="3">ChiSjej1B19-5720</strain>
    </source>
</reference>
<dbReference type="PANTHER" id="PTHR30217:SF10">
    <property type="entry name" value="23S RRNA 5-HYDROXYCYTIDINE C2501 SYNTHASE"/>
    <property type="match status" value="1"/>
</dbReference>
<evidence type="ECO:0000259" key="2">
    <source>
        <dbReference type="Pfam" id="PF12392"/>
    </source>
</evidence>
<proteinExistence type="predicted"/>
<dbReference type="Pfam" id="PF01136">
    <property type="entry name" value="Peptidase_U32"/>
    <property type="match status" value="1"/>
</dbReference>
<dbReference type="PANTHER" id="PTHR30217">
    <property type="entry name" value="PEPTIDASE U32 FAMILY"/>
    <property type="match status" value="1"/>
</dbReference>
<dbReference type="Pfam" id="PF12392">
    <property type="entry name" value="DUF3656"/>
    <property type="match status" value="1"/>
</dbReference>
<evidence type="ECO:0000313" key="4">
    <source>
        <dbReference type="Proteomes" id="UP000823842"/>
    </source>
</evidence>
<feature type="region of interest" description="Disordered" evidence="1">
    <location>
        <begin position="350"/>
        <end position="372"/>
    </location>
</feature>
<evidence type="ECO:0000313" key="3">
    <source>
        <dbReference type="EMBL" id="HJB29885.1"/>
    </source>
</evidence>
<dbReference type="EMBL" id="DWYZ01000267">
    <property type="protein sequence ID" value="HJB29885.1"/>
    <property type="molecule type" value="Genomic_DNA"/>
</dbReference>
<evidence type="ECO:0000256" key="1">
    <source>
        <dbReference type="SAM" id="MobiDB-lite"/>
    </source>
</evidence>
<accession>A0A9D2LV40</accession>